<evidence type="ECO:0000313" key="2">
    <source>
        <dbReference type="Proteomes" id="UP000184277"/>
    </source>
</evidence>
<gene>
    <name evidence="1" type="ORF">BK383_24270</name>
</gene>
<name>A0A1M2HQP4_ECOLX</name>
<reference evidence="1 2" key="1">
    <citation type="submission" date="2016-10" db="EMBL/GenBank/DDBJ databases">
        <title>Comprehensive resistome analysis reveals the prevalence of NDM and MCR-1 in Chinese poultry production.</title>
        <authorList>
            <person name="Wang Y."/>
            <person name="Zhang R."/>
            <person name="Li J."/>
            <person name="Wu Z."/>
            <person name="Wenjuan Y."/>
            <person name="Schwarz S."/>
            <person name="Tyrrell J."/>
            <person name="Zheng Y."/>
            <person name="Wang S."/>
            <person name="Shen Z."/>
            <person name="Liu Z."/>
            <person name="Lei L."/>
            <person name="Li M."/>
            <person name="Zhang Q."/>
            <person name="Wu C."/>
            <person name="Zhang Q."/>
            <person name="Wu Y."/>
            <person name="Walsh T."/>
            <person name="Shen J."/>
        </authorList>
    </citation>
    <scope>NUCLEOTIDE SEQUENCE [LARGE SCALE GENOMIC DNA]</scope>
    <source>
        <strain evidence="1 2">570</strain>
    </source>
</reference>
<dbReference type="Proteomes" id="UP000184277">
    <property type="component" value="Unassembled WGS sequence"/>
</dbReference>
<dbReference type="AlphaFoldDB" id="A0A1M2HQP4"/>
<proteinExistence type="predicted"/>
<comment type="caution">
    <text evidence="1">The sequence shown here is derived from an EMBL/GenBank/DDBJ whole genome shotgun (WGS) entry which is preliminary data.</text>
</comment>
<dbReference type="EMBL" id="MOKI01000058">
    <property type="protein sequence ID" value="OJR50699.1"/>
    <property type="molecule type" value="Genomic_DNA"/>
</dbReference>
<accession>A0A1M2HQP4</accession>
<sequence length="73" mass="8306">MGVFSQYGRGIVPETGRTRKDRAEWVRPGLVEFNVIVNPVFMSETSASRSWRHFSGPVKWMLPINDEQGILIA</sequence>
<evidence type="ECO:0000313" key="1">
    <source>
        <dbReference type="EMBL" id="OJR50699.1"/>
    </source>
</evidence>
<protein>
    <submittedName>
        <fullName evidence="1">Uncharacterized protein</fullName>
    </submittedName>
</protein>
<organism evidence="1 2">
    <name type="scientific">Escherichia coli</name>
    <dbReference type="NCBI Taxonomy" id="562"/>
    <lineage>
        <taxon>Bacteria</taxon>
        <taxon>Pseudomonadati</taxon>
        <taxon>Pseudomonadota</taxon>
        <taxon>Gammaproteobacteria</taxon>
        <taxon>Enterobacterales</taxon>
        <taxon>Enterobacteriaceae</taxon>
        <taxon>Escherichia</taxon>
    </lineage>
</organism>